<evidence type="ECO:0000313" key="6">
    <source>
        <dbReference type="EMBL" id="WNO04915.1"/>
    </source>
</evidence>
<dbReference type="EMBL" id="CP132507">
    <property type="protein sequence ID" value="WNO04915.1"/>
    <property type="molecule type" value="Genomic_DNA"/>
</dbReference>
<comment type="function">
    <text evidence="4">Involved in the assembly process of the P-ring formation. It may associate with FlgF on the rod constituting a structure essential for the P-ring assembly or may act as a modulator protein for the P-ring assembly.</text>
</comment>
<dbReference type="RefSeq" id="WP_313867731.1">
    <property type="nucleotide sequence ID" value="NZ_CP132507.1"/>
</dbReference>
<protein>
    <recommendedName>
        <fullName evidence="4">Flagella basal body P-ring formation protein FlgA</fullName>
    </recommendedName>
</protein>
<keyword evidence="2 4" id="KW-0732">Signal</keyword>
<evidence type="ECO:0000256" key="1">
    <source>
        <dbReference type="ARBA" id="ARBA00004418"/>
    </source>
</evidence>
<feature type="chain" id="PRO_5044967687" description="Flagella basal body P-ring formation protein FlgA" evidence="4">
    <location>
        <begin position="31"/>
        <end position="245"/>
    </location>
</feature>
<reference evidence="6 7" key="1">
    <citation type="submission" date="2023-08" db="EMBL/GenBank/DDBJ databases">
        <title>Rhodoferax potami sp. nov. and Rhodoferax mekongensis sp. nov., isolated from the Mekong River in Thailand.</title>
        <authorList>
            <person name="Kitikhun S."/>
            <person name="Charoenyingcharoen P."/>
            <person name="Siriarchawattana P."/>
            <person name="Likhitrattanapisal S."/>
            <person name="Nilsakha T."/>
            <person name="Chanpet A."/>
            <person name="Rattanawaree P."/>
            <person name="Ingsriswang S."/>
        </authorList>
    </citation>
    <scope>NUCLEOTIDE SEQUENCE [LARGE SCALE GENOMIC DNA]</scope>
    <source>
        <strain evidence="6 7">TBRC 17307</strain>
    </source>
</reference>
<evidence type="ECO:0000256" key="4">
    <source>
        <dbReference type="RuleBase" id="RU362063"/>
    </source>
</evidence>
<dbReference type="InterPro" id="IPR017585">
    <property type="entry name" value="SAF_FlgA"/>
</dbReference>
<dbReference type="InterPro" id="IPR041231">
    <property type="entry name" value="FlgA_N"/>
</dbReference>
<dbReference type="Proteomes" id="UP001302257">
    <property type="component" value="Chromosome"/>
</dbReference>
<gene>
    <name evidence="6" type="primary">flgA</name>
    <name evidence="6" type="ORF">RAN89_00350</name>
</gene>
<dbReference type="InterPro" id="IPR039246">
    <property type="entry name" value="Flagellar_FlgA"/>
</dbReference>
<dbReference type="SMART" id="SM00858">
    <property type="entry name" value="SAF"/>
    <property type="match status" value="1"/>
</dbReference>
<keyword evidence="3 4" id="KW-0574">Periplasm</keyword>
<keyword evidence="4" id="KW-1005">Bacterial flagellum biogenesis</keyword>
<keyword evidence="6" id="KW-0282">Flagellum</keyword>
<keyword evidence="6" id="KW-0969">Cilium</keyword>
<comment type="similarity">
    <text evidence="4">Belongs to the FlgA family.</text>
</comment>
<evidence type="ECO:0000256" key="3">
    <source>
        <dbReference type="ARBA" id="ARBA00022764"/>
    </source>
</evidence>
<dbReference type="Pfam" id="PF17656">
    <property type="entry name" value="ChapFlgA_N"/>
    <property type="match status" value="1"/>
</dbReference>
<dbReference type="NCBIfam" id="TIGR03170">
    <property type="entry name" value="flgA_cterm"/>
    <property type="match status" value="1"/>
</dbReference>
<dbReference type="InterPro" id="IPR013974">
    <property type="entry name" value="SAF"/>
</dbReference>
<comment type="subcellular location">
    <subcellularLocation>
        <location evidence="1 4">Periplasm</location>
    </subcellularLocation>
</comment>
<evidence type="ECO:0000313" key="7">
    <source>
        <dbReference type="Proteomes" id="UP001302257"/>
    </source>
</evidence>
<evidence type="ECO:0000259" key="5">
    <source>
        <dbReference type="SMART" id="SM00858"/>
    </source>
</evidence>
<feature type="domain" description="SAF" evidence="5">
    <location>
        <begin position="121"/>
        <end position="183"/>
    </location>
</feature>
<accession>A0ABZ0AZL8</accession>
<evidence type="ECO:0000256" key="2">
    <source>
        <dbReference type="ARBA" id="ARBA00022729"/>
    </source>
</evidence>
<name>A0ABZ0AZL8_9BURK</name>
<sequence>MPSFFCTSVQRPLTRAMLIAGLFLSTTANAQEQTGTVLQAMAQSWAKDAVLKAQRAEGSNLRMEVTVGALDSRVKLAACGNIEAYVPPGSRLWGRSRIGMRCVDGISRWNVTLPVTVRAMGEAWVVRNQVNSGANISESDVTRGEVDWAEEQSPVLADKTAWLGQTASRTLTTGQAMRQGMVRPAQVFQAGASVKIVAQGPGFQISSEAQALSAGVIGQQARVRMDNGRVASGTVLDMRTVKIDL</sequence>
<dbReference type="Gene3D" id="2.30.30.760">
    <property type="match status" value="1"/>
</dbReference>
<keyword evidence="6" id="KW-0966">Cell projection</keyword>
<proteinExistence type="inferred from homology"/>
<organism evidence="6 7">
    <name type="scientific">Rhodoferax mekongensis</name>
    <dbReference type="NCBI Taxonomy" id="3068341"/>
    <lineage>
        <taxon>Bacteria</taxon>
        <taxon>Pseudomonadati</taxon>
        <taxon>Pseudomonadota</taxon>
        <taxon>Betaproteobacteria</taxon>
        <taxon>Burkholderiales</taxon>
        <taxon>Comamonadaceae</taxon>
        <taxon>Rhodoferax</taxon>
    </lineage>
</organism>
<keyword evidence="7" id="KW-1185">Reference proteome</keyword>
<dbReference type="CDD" id="cd11614">
    <property type="entry name" value="SAF_CpaB_FlgA_like"/>
    <property type="match status" value="1"/>
</dbReference>
<dbReference type="PANTHER" id="PTHR36307">
    <property type="entry name" value="FLAGELLA BASAL BODY P-RING FORMATION PROTEIN FLGA"/>
    <property type="match status" value="1"/>
</dbReference>
<dbReference type="Pfam" id="PF13144">
    <property type="entry name" value="ChapFlgA"/>
    <property type="match status" value="1"/>
</dbReference>
<feature type="signal peptide" evidence="4">
    <location>
        <begin position="1"/>
        <end position="30"/>
    </location>
</feature>
<dbReference type="PANTHER" id="PTHR36307:SF1">
    <property type="entry name" value="FLAGELLA BASAL BODY P-RING FORMATION PROTEIN FLGA"/>
    <property type="match status" value="1"/>
</dbReference>
<dbReference type="Gene3D" id="3.90.1210.10">
    <property type="entry name" value="Antifreeze-like/N-acetylneuraminic acid synthase C-terminal domain"/>
    <property type="match status" value="1"/>
</dbReference>